<dbReference type="Gene3D" id="3.40.50.980">
    <property type="match status" value="2"/>
</dbReference>
<dbReference type="PRINTS" id="PR00154">
    <property type="entry name" value="AMPBINDING"/>
</dbReference>
<dbReference type="Pfam" id="PF00501">
    <property type="entry name" value="AMP-binding"/>
    <property type="match status" value="1"/>
</dbReference>
<dbReference type="SUPFAM" id="SSF56801">
    <property type="entry name" value="Acetyl-CoA synthetase-like"/>
    <property type="match status" value="1"/>
</dbReference>
<dbReference type="Proteomes" id="UP000638560">
    <property type="component" value="Unassembled WGS sequence"/>
</dbReference>
<dbReference type="PANTHER" id="PTHR45527">
    <property type="entry name" value="NONRIBOSOMAL PEPTIDE SYNTHETASE"/>
    <property type="match status" value="1"/>
</dbReference>
<proteinExistence type="predicted"/>
<organism evidence="2 3">
    <name type="scientific">Plantactinospora alkalitolerans</name>
    <dbReference type="NCBI Taxonomy" id="2789879"/>
    <lineage>
        <taxon>Bacteria</taxon>
        <taxon>Bacillati</taxon>
        <taxon>Actinomycetota</taxon>
        <taxon>Actinomycetes</taxon>
        <taxon>Micromonosporales</taxon>
        <taxon>Micromonosporaceae</taxon>
        <taxon>Plantactinospora</taxon>
    </lineage>
</organism>
<keyword evidence="3" id="KW-1185">Reference proteome</keyword>
<evidence type="ECO:0000313" key="3">
    <source>
        <dbReference type="Proteomes" id="UP000638560"/>
    </source>
</evidence>
<sequence>GAADLFEPESVSALVRRWVQVLDAVTTDPNVRVHAVDVLDTGERERLLGVGEAPVPVRFGSVLEMFAARVADAGHAPAILGDGTELSYTELDERSSRLARYLQGSGVGAESVVAVVMDRGVDLIVALWAVLKAGAAYVPIDPRYPAQRIGLMLADSRAIVVLGVADVLDELPASGVLSVALDDPMVRAQLATGPAQTPETTPDADALAYVIYTSGSTGTPKGVAVTHASAVNLAVAQIEHFVVTD</sequence>
<evidence type="ECO:0000259" key="1">
    <source>
        <dbReference type="Pfam" id="PF00501"/>
    </source>
</evidence>
<evidence type="ECO:0000313" key="2">
    <source>
        <dbReference type="EMBL" id="MBF9127388.1"/>
    </source>
</evidence>
<feature type="domain" description="AMP-dependent synthetase/ligase" evidence="1">
    <location>
        <begin position="67"/>
        <end position="237"/>
    </location>
</feature>
<dbReference type="Gene3D" id="3.30.559.30">
    <property type="entry name" value="Nonribosomal peptide synthetase, condensation domain"/>
    <property type="match status" value="1"/>
</dbReference>
<dbReference type="EMBL" id="JADPUN010000004">
    <property type="protein sequence ID" value="MBF9127388.1"/>
    <property type="molecule type" value="Genomic_DNA"/>
</dbReference>
<protein>
    <submittedName>
        <fullName evidence="2">AMP-binding protein</fullName>
    </submittedName>
</protein>
<accession>A0ABS0GN23</accession>
<comment type="caution">
    <text evidence="2">The sequence shown here is derived from an EMBL/GenBank/DDBJ whole genome shotgun (WGS) entry which is preliminary data.</text>
</comment>
<dbReference type="PANTHER" id="PTHR45527:SF1">
    <property type="entry name" value="FATTY ACID SYNTHASE"/>
    <property type="match status" value="1"/>
</dbReference>
<dbReference type="InterPro" id="IPR020845">
    <property type="entry name" value="AMP-binding_CS"/>
</dbReference>
<feature type="non-terminal residue" evidence="2">
    <location>
        <position position="1"/>
    </location>
</feature>
<dbReference type="InterPro" id="IPR020459">
    <property type="entry name" value="AMP-binding"/>
</dbReference>
<feature type="non-terminal residue" evidence="2">
    <location>
        <position position="245"/>
    </location>
</feature>
<reference evidence="2 3" key="1">
    <citation type="submission" date="2020-11" db="EMBL/GenBank/DDBJ databases">
        <title>A novel isolate from a Black sea contaminated sediment with potential to produce alkanes: Plantactinospora alkalitolerans sp. nov.</title>
        <authorList>
            <person name="Carro L."/>
            <person name="Veyisoglu A."/>
            <person name="Guven K."/>
            <person name="Schumann P."/>
            <person name="Klenk H.-P."/>
            <person name="Sahin N."/>
        </authorList>
    </citation>
    <scope>NUCLEOTIDE SEQUENCE [LARGE SCALE GENOMIC DNA]</scope>
    <source>
        <strain evidence="2 3">S1510</strain>
    </source>
</reference>
<gene>
    <name evidence="2" type="ORF">I0C86_00020</name>
</gene>
<dbReference type="InterPro" id="IPR000873">
    <property type="entry name" value="AMP-dep_synth/lig_dom"/>
</dbReference>
<dbReference type="RefSeq" id="WP_196199057.1">
    <property type="nucleotide sequence ID" value="NZ_JADPUN010000004.1"/>
</dbReference>
<name>A0ABS0GN23_9ACTN</name>
<dbReference type="PROSITE" id="PS00455">
    <property type="entry name" value="AMP_BINDING"/>
    <property type="match status" value="1"/>
</dbReference>